<dbReference type="GO" id="GO:0005829">
    <property type="term" value="C:cytosol"/>
    <property type="evidence" value="ECO:0007669"/>
    <property type="project" value="TreeGrafter"/>
</dbReference>
<feature type="binding site" evidence="3">
    <location>
        <position position="191"/>
    </location>
    <ligand>
        <name>a divalent metal cation</name>
        <dbReference type="ChEBI" id="CHEBI:60240"/>
        <label>2</label>
    </ligand>
</feature>
<evidence type="ECO:0008006" key="6">
    <source>
        <dbReference type="Google" id="ProtNLM"/>
    </source>
</evidence>
<feature type="binding site" evidence="3">
    <location>
        <position position="9"/>
    </location>
    <ligand>
        <name>a divalent metal cation</name>
        <dbReference type="ChEBI" id="CHEBI:60240"/>
        <label>1</label>
    </ligand>
</feature>
<protein>
    <recommendedName>
        <fullName evidence="6">Hydrolase TatD</fullName>
    </recommendedName>
</protein>
<evidence type="ECO:0000313" key="5">
    <source>
        <dbReference type="Proteomes" id="UP000178996"/>
    </source>
</evidence>
<evidence type="ECO:0000313" key="4">
    <source>
        <dbReference type="EMBL" id="OGZ58005.1"/>
    </source>
</evidence>
<dbReference type="Gene3D" id="3.20.20.140">
    <property type="entry name" value="Metal-dependent hydrolases"/>
    <property type="match status" value="1"/>
</dbReference>
<dbReference type="AlphaFoldDB" id="A0A1G2H6A4"/>
<evidence type="ECO:0000256" key="1">
    <source>
        <dbReference type="ARBA" id="ARBA00022723"/>
    </source>
</evidence>
<sequence>MRLVDIHAHVNFNAFREDGDDVIKRTLAAGTGMILVGSQYDTSRRAIEYAERYPEGVWAAVGLHPIHTGEEFHVDGEEIASAGVPGFKTRIEEFDYEKYKALAVHPKTVAVGECGLDYYRVGPSRLGGRAEADKNGVDKQKQAEVFRRQIQLAREVKKPLIIHCRNAYDDLYEILKQEHAGPPVGGGGTIHFFAGSWQDAQKFLGLGFHLSFTGVITFARDYDETLKNAPLDRIMVETDAPYVAPVPYRGKRNEPLYVEEIAKKLAELRGISFEEVARQTTKNAKRLFGLD</sequence>
<dbReference type="Pfam" id="PF01026">
    <property type="entry name" value="TatD_DNase"/>
    <property type="match status" value="1"/>
</dbReference>
<dbReference type="InterPro" id="IPR018228">
    <property type="entry name" value="DNase_TatD-rel_CS"/>
</dbReference>
<dbReference type="InterPro" id="IPR015991">
    <property type="entry name" value="TatD/YcfH-like"/>
</dbReference>
<keyword evidence="1 3" id="KW-0479">Metal-binding</keyword>
<dbReference type="SUPFAM" id="SSF51556">
    <property type="entry name" value="Metallo-dependent hydrolases"/>
    <property type="match status" value="1"/>
</dbReference>
<comment type="caution">
    <text evidence="4">The sequence shown here is derived from an EMBL/GenBank/DDBJ whole genome shotgun (WGS) entry which is preliminary data.</text>
</comment>
<evidence type="ECO:0000256" key="3">
    <source>
        <dbReference type="PIRSR" id="PIRSR005902-1"/>
    </source>
</evidence>
<dbReference type="PANTHER" id="PTHR46124:SF2">
    <property type="entry name" value="D-AMINOACYL-TRNA DEACYLASE"/>
    <property type="match status" value="1"/>
</dbReference>
<dbReference type="Proteomes" id="UP000178996">
    <property type="component" value="Unassembled WGS sequence"/>
</dbReference>
<dbReference type="PIRSF" id="PIRSF005902">
    <property type="entry name" value="DNase_TatD"/>
    <property type="match status" value="1"/>
</dbReference>
<feature type="binding site" evidence="3">
    <location>
        <position position="239"/>
    </location>
    <ligand>
        <name>a divalent metal cation</name>
        <dbReference type="ChEBI" id="CHEBI:60240"/>
        <label>1</label>
    </ligand>
</feature>
<dbReference type="GO" id="GO:0004536">
    <property type="term" value="F:DNA nuclease activity"/>
    <property type="evidence" value="ECO:0007669"/>
    <property type="project" value="InterPro"/>
</dbReference>
<organism evidence="4 5">
    <name type="scientific">Candidatus Ryanbacteria bacterium RIFCSPLOWO2_12_FULL_47_9c</name>
    <dbReference type="NCBI Taxonomy" id="1802131"/>
    <lineage>
        <taxon>Bacteria</taxon>
        <taxon>Candidatus Ryaniibacteriota</taxon>
    </lineage>
</organism>
<keyword evidence="2" id="KW-0378">Hydrolase</keyword>
<dbReference type="EMBL" id="MHOB01000010">
    <property type="protein sequence ID" value="OGZ58005.1"/>
    <property type="molecule type" value="Genomic_DNA"/>
</dbReference>
<dbReference type="GO" id="GO:0016788">
    <property type="term" value="F:hydrolase activity, acting on ester bonds"/>
    <property type="evidence" value="ECO:0007669"/>
    <property type="project" value="InterPro"/>
</dbReference>
<dbReference type="PROSITE" id="PS01090">
    <property type="entry name" value="TATD_2"/>
    <property type="match status" value="1"/>
</dbReference>
<dbReference type="InterPro" id="IPR032466">
    <property type="entry name" value="Metal_Hydrolase"/>
</dbReference>
<dbReference type="CDD" id="cd01310">
    <property type="entry name" value="TatD_DNAse"/>
    <property type="match status" value="1"/>
</dbReference>
<feature type="binding site" evidence="3">
    <location>
        <position position="113"/>
    </location>
    <ligand>
        <name>a divalent metal cation</name>
        <dbReference type="ChEBI" id="CHEBI:60240"/>
        <label>1</label>
    </ligand>
</feature>
<proteinExistence type="predicted"/>
<dbReference type="PANTHER" id="PTHR46124">
    <property type="entry name" value="D-AMINOACYL-TRNA DEACYLASE"/>
    <property type="match status" value="1"/>
</dbReference>
<gene>
    <name evidence="4" type="ORF">A3G60_04100</name>
</gene>
<dbReference type="FunFam" id="3.20.20.140:FF:000005">
    <property type="entry name" value="TatD family hydrolase"/>
    <property type="match status" value="1"/>
</dbReference>
<feature type="binding site" evidence="3">
    <location>
        <position position="163"/>
    </location>
    <ligand>
        <name>a divalent metal cation</name>
        <dbReference type="ChEBI" id="CHEBI:60240"/>
        <label>2</label>
    </ligand>
</feature>
<dbReference type="InterPro" id="IPR001130">
    <property type="entry name" value="TatD-like"/>
</dbReference>
<dbReference type="NCBIfam" id="TIGR00010">
    <property type="entry name" value="YchF/TatD family DNA exonuclease"/>
    <property type="match status" value="1"/>
</dbReference>
<name>A0A1G2H6A4_9BACT</name>
<evidence type="ECO:0000256" key="2">
    <source>
        <dbReference type="ARBA" id="ARBA00022801"/>
    </source>
</evidence>
<accession>A0A1G2H6A4</accession>
<reference evidence="4 5" key="1">
    <citation type="journal article" date="2016" name="Nat. Commun.">
        <title>Thousands of microbial genomes shed light on interconnected biogeochemical processes in an aquifer system.</title>
        <authorList>
            <person name="Anantharaman K."/>
            <person name="Brown C.T."/>
            <person name="Hug L.A."/>
            <person name="Sharon I."/>
            <person name="Castelle C.J."/>
            <person name="Probst A.J."/>
            <person name="Thomas B.C."/>
            <person name="Singh A."/>
            <person name="Wilkins M.J."/>
            <person name="Karaoz U."/>
            <person name="Brodie E.L."/>
            <person name="Williams K.H."/>
            <person name="Hubbard S.S."/>
            <person name="Banfield J.F."/>
        </authorList>
    </citation>
    <scope>NUCLEOTIDE SEQUENCE [LARGE SCALE GENOMIC DNA]</scope>
</reference>
<dbReference type="GO" id="GO:0046872">
    <property type="term" value="F:metal ion binding"/>
    <property type="evidence" value="ECO:0007669"/>
    <property type="project" value="UniProtKB-KW"/>
</dbReference>
<feature type="binding site" evidence="3">
    <location>
        <position position="7"/>
    </location>
    <ligand>
        <name>a divalent metal cation</name>
        <dbReference type="ChEBI" id="CHEBI:60240"/>
        <label>1</label>
    </ligand>
</feature>